<evidence type="ECO:0000313" key="1">
    <source>
        <dbReference type="EMBL" id="MRG97479.1"/>
    </source>
</evidence>
<sequence length="233" mass="25777">MTARIETSIEAFAELVAELDDPFADRASTLAAVGLDETSFARVRERWISALEASADAPDGAGKRFGDAYEHAARRIEAKQTPLLVPKGMQHFADLASTQPAFVAPGERALPFDPGAKPVFAASEARIPAPRGSRDVTDLRGTQPAFVAPRGPTLPFQATPVLSLEQYASLHVELSMYPAKALSILSRYRLDEEQRRRVEAYWQERMQFDAEVQEAWKDACDTFRAWLEARRGG</sequence>
<evidence type="ECO:0000313" key="2">
    <source>
        <dbReference type="Proteomes" id="UP000440224"/>
    </source>
</evidence>
<comment type="caution">
    <text evidence="1">The sequence shown here is derived from an EMBL/GenBank/DDBJ whole genome shotgun (WGS) entry which is preliminary data.</text>
</comment>
<proteinExistence type="predicted"/>
<dbReference type="AlphaFoldDB" id="A0A6N7Q043"/>
<keyword evidence="2" id="KW-1185">Reference proteome</keyword>
<gene>
    <name evidence="1" type="ORF">GF068_36960</name>
</gene>
<reference evidence="1 2" key="1">
    <citation type="submission" date="2019-10" db="EMBL/GenBank/DDBJ databases">
        <title>A soil myxobacterium in the family Polyangiaceae.</title>
        <authorList>
            <person name="Li Y."/>
            <person name="Wang J."/>
        </authorList>
    </citation>
    <scope>NUCLEOTIDE SEQUENCE [LARGE SCALE GENOMIC DNA]</scope>
    <source>
        <strain evidence="1 2">DSM 14734</strain>
    </source>
</reference>
<name>A0A6N7Q043_9BACT</name>
<organism evidence="1 2">
    <name type="scientific">Polyangium spumosum</name>
    <dbReference type="NCBI Taxonomy" id="889282"/>
    <lineage>
        <taxon>Bacteria</taxon>
        <taxon>Pseudomonadati</taxon>
        <taxon>Myxococcota</taxon>
        <taxon>Polyangia</taxon>
        <taxon>Polyangiales</taxon>
        <taxon>Polyangiaceae</taxon>
        <taxon>Polyangium</taxon>
    </lineage>
</organism>
<dbReference type="Proteomes" id="UP000440224">
    <property type="component" value="Unassembled WGS sequence"/>
</dbReference>
<protein>
    <submittedName>
        <fullName evidence="1">Uncharacterized protein</fullName>
    </submittedName>
</protein>
<dbReference type="EMBL" id="WJIE01000018">
    <property type="protein sequence ID" value="MRG97479.1"/>
    <property type="molecule type" value="Genomic_DNA"/>
</dbReference>
<accession>A0A6N7Q043</accession>
<dbReference type="RefSeq" id="WP_153824264.1">
    <property type="nucleotide sequence ID" value="NZ_WJIE01000018.1"/>
</dbReference>
<dbReference type="OrthoDB" id="10015417at2"/>